<dbReference type="AlphaFoldDB" id="A0A9J6BF07"/>
<gene>
    <name evidence="2" type="ORF">PVAND_016148</name>
</gene>
<evidence type="ECO:0000256" key="1">
    <source>
        <dbReference type="SAM" id="Phobius"/>
    </source>
</evidence>
<evidence type="ECO:0000313" key="3">
    <source>
        <dbReference type="Proteomes" id="UP001107558"/>
    </source>
</evidence>
<evidence type="ECO:0008006" key="4">
    <source>
        <dbReference type="Google" id="ProtNLM"/>
    </source>
</evidence>
<dbReference type="EMBL" id="JADBJN010000004">
    <property type="protein sequence ID" value="KAG5668199.1"/>
    <property type="molecule type" value="Genomic_DNA"/>
</dbReference>
<proteinExistence type="predicted"/>
<accession>A0A9J6BF07</accession>
<dbReference type="Proteomes" id="UP001107558">
    <property type="component" value="Chromosome 4"/>
</dbReference>
<feature type="transmembrane region" description="Helical" evidence="1">
    <location>
        <begin position="122"/>
        <end position="140"/>
    </location>
</feature>
<name>A0A9J6BF07_POLVA</name>
<dbReference type="GO" id="GO:0006874">
    <property type="term" value="P:intracellular calcium ion homeostasis"/>
    <property type="evidence" value="ECO:0007669"/>
    <property type="project" value="TreeGrafter"/>
</dbReference>
<keyword evidence="1" id="KW-0812">Transmembrane</keyword>
<feature type="transmembrane region" description="Helical" evidence="1">
    <location>
        <begin position="90"/>
        <end position="110"/>
    </location>
</feature>
<dbReference type="OrthoDB" id="6234541at2759"/>
<keyword evidence="1" id="KW-0472">Membrane</keyword>
<comment type="caution">
    <text evidence="2">The sequence shown here is derived from an EMBL/GenBank/DDBJ whole genome shotgun (WGS) entry which is preliminary data.</text>
</comment>
<keyword evidence="3" id="KW-1185">Reference proteome</keyword>
<dbReference type="PANTHER" id="PTHR13568:SF9">
    <property type="entry name" value="TRANSMEMBRANE PROTEIN 203"/>
    <property type="match status" value="1"/>
</dbReference>
<evidence type="ECO:0000313" key="2">
    <source>
        <dbReference type="EMBL" id="KAG5668199.1"/>
    </source>
</evidence>
<protein>
    <recommendedName>
        <fullName evidence="4">Transmembrane protein</fullName>
    </recommendedName>
</protein>
<dbReference type="InterPro" id="IPR019396">
    <property type="entry name" value="TM_Fragile-X-F-assoc"/>
</dbReference>
<dbReference type="GO" id="GO:0005783">
    <property type="term" value="C:endoplasmic reticulum"/>
    <property type="evidence" value="ECO:0007669"/>
    <property type="project" value="TreeGrafter"/>
</dbReference>
<sequence length="174" mass="20574">MSNHDDRNEVKTYFKMIEISRWLSITPFEILIHLISLLIFSILLTLTVDGHLDFMMIYPQNNPNSTNENNDLLRPMSDINQKPIIDWFKLFSVLFCADILNTYFCFIMILRMYINNQTAIHKIFWSLNFILLTGLFKYLIALKLNETKNLEWMEVSSPIFVLLQLFALKACQKP</sequence>
<feature type="transmembrane region" description="Helical" evidence="1">
    <location>
        <begin position="21"/>
        <end position="46"/>
    </location>
</feature>
<keyword evidence="1" id="KW-1133">Transmembrane helix</keyword>
<dbReference type="PANTHER" id="PTHR13568">
    <property type="entry name" value="FAM11A, B PROTEIN"/>
    <property type="match status" value="1"/>
</dbReference>
<organism evidence="2 3">
    <name type="scientific">Polypedilum vanderplanki</name>
    <name type="common">Sleeping chironomid midge</name>
    <dbReference type="NCBI Taxonomy" id="319348"/>
    <lineage>
        <taxon>Eukaryota</taxon>
        <taxon>Metazoa</taxon>
        <taxon>Ecdysozoa</taxon>
        <taxon>Arthropoda</taxon>
        <taxon>Hexapoda</taxon>
        <taxon>Insecta</taxon>
        <taxon>Pterygota</taxon>
        <taxon>Neoptera</taxon>
        <taxon>Endopterygota</taxon>
        <taxon>Diptera</taxon>
        <taxon>Nematocera</taxon>
        <taxon>Chironomoidea</taxon>
        <taxon>Chironomidae</taxon>
        <taxon>Chironominae</taxon>
        <taxon>Polypedilum</taxon>
        <taxon>Polypedilum</taxon>
    </lineage>
</organism>
<reference evidence="2" key="1">
    <citation type="submission" date="2021-03" db="EMBL/GenBank/DDBJ databases">
        <title>Chromosome level genome of the anhydrobiotic midge Polypedilum vanderplanki.</title>
        <authorList>
            <person name="Yoshida Y."/>
            <person name="Kikawada T."/>
            <person name="Gusev O."/>
        </authorList>
    </citation>
    <scope>NUCLEOTIDE SEQUENCE</scope>
    <source>
        <strain evidence="2">NIAS01</strain>
        <tissue evidence="2">Whole body or cell culture</tissue>
    </source>
</reference>